<comment type="caution">
    <text evidence="7">The sequence shown here is derived from an EMBL/GenBank/DDBJ whole genome shotgun (WGS) entry which is preliminary data.</text>
</comment>
<comment type="catalytic activity">
    <reaction evidence="1">
        <text>ATP + protein L-histidine = ADP + protein N-phospho-L-histidine.</text>
        <dbReference type="EC" id="2.7.13.3"/>
    </reaction>
</comment>
<evidence type="ECO:0000259" key="5">
    <source>
        <dbReference type="PROSITE" id="PS50109"/>
    </source>
</evidence>
<feature type="domain" description="Histidine kinase" evidence="5">
    <location>
        <begin position="153"/>
        <end position="371"/>
    </location>
</feature>
<evidence type="ECO:0000256" key="3">
    <source>
        <dbReference type="ARBA" id="ARBA00022553"/>
    </source>
</evidence>
<evidence type="ECO:0000259" key="6">
    <source>
        <dbReference type="PROSITE" id="PS50110"/>
    </source>
</evidence>
<dbReference type="EC" id="2.7.13.3" evidence="2"/>
<dbReference type="PANTHER" id="PTHR43547:SF2">
    <property type="entry name" value="HYBRID SIGNAL TRANSDUCTION HISTIDINE KINASE C"/>
    <property type="match status" value="1"/>
</dbReference>
<accession>A0ABT3GJF8</accession>
<dbReference type="SUPFAM" id="SSF55874">
    <property type="entry name" value="ATPase domain of HSP90 chaperone/DNA topoisomerase II/histidine kinase"/>
    <property type="match status" value="1"/>
</dbReference>
<dbReference type="InterPro" id="IPR003661">
    <property type="entry name" value="HisK_dim/P_dom"/>
</dbReference>
<feature type="modified residue" description="4-aspartylphosphate" evidence="4">
    <location>
        <position position="64"/>
    </location>
</feature>
<dbReference type="SUPFAM" id="SSF52172">
    <property type="entry name" value="CheY-like"/>
    <property type="match status" value="1"/>
</dbReference>
<keyword evidence="3 4" id="KW-0597">Phosphoprotein</keyword>
<keyword evidence="7" id="KW-0418">Kinase</keyword>
<evidence type="ECO:0000256" key="1">
    <source>
        <dbReference type="ARBA" id="ARBA00000085"/>
    </source>
</evidence>
<dbReference type="RefSeq" id="WP_264487743.1">
    <property type="nucleotide sequence ID" value="NZ_JAPDDT010000005.1"/>
</dbReference>
<dbReference type="PRINTS" id="PR00344">
    <property type="entry name" value="BCTRLSENSOR"/>
</dbReference>
<dbReference type="Gene3D" id="3.40.50.2300">
    <property type="match status" value="1"/>
</dbReference>
<organism evidence="7 8">
    <name type="scientific">Luteolibacter arcticus</name>
    <dbReference type="NCBI Taxonomy" id="1581411"/>
    <lineage>
        <taxon>Bacteria</taxon>
        <taxon>Pseudomonadati</taxon>
        <taxon>Verrucomicrobiota</taxon>
        <taxon>Verrucomicrobiia</taxon>
        <taxon>Verrucomicrobiales</taxon>
        <taxon>Verrucomicrobiaceae</taxon>
        <taxon>Luteolibacter</taxon>
    </lineage>
</organism>
<dbReference type="Pfam" id="PF02518">
    <property type="entry name" value="HATPase_c"/>
    <property type="match status" value="1"/>
</dbReference>
<dbReference type="InterPro" id="IPR005467">
    <property type="entry name" value="His_kinase_dom"/>
</dbReference>
<gene>
    <name evidence="7" type="ORF">OKA05_13800</name>
</gene>
<feature type="domain" description="Response regulatory" evidence="6">
    <location>
        <begin position="15"/>
        <end position="131"/>
    </location>
</feature>
<dbReference type="InterPro" id="IPR001789">
    <property type="entry name" value="Sig_transdc_resp-reg_receiver"/>
</dbReference>
<dbReference type="GO" id="GO:0016301">
    <property type="term" value="F:kinase activity"/>
    <property type="evidence" value="ECO:0007669"/>
    <property type="project" value="UniProtKB-KW"/>
</dbReference>
<keyword evidence="7" id="KW-0808">Transferase</keyword>
<sequence>MSDFDPLPPPSGPALILVVDDEPRNIQVVGPLLLKQGHEVIAAGSGEEALAKMRTAKPDLLLLDVMMPGMTGFDLCRRLLSQPEWHGLPVIFLSAVTDKSFVTEALAAGAVDYVTKPFHGPELLSRVQLHLNLRQMRLRLSAAVEERNHLLEIVAHDLKNPLGGVMFAAAMLEEEAGSLSLQQARLVDSISQSAARALEITASLLQTQRLEEAKSHLELTSLCLRDYAVQAMEALSQQAANKEIEVTLECAAETIPVRADRRSLLCSLENLVSNSIKFSPPGSRVCVRLTSEGSDGVFRIEDQGPGVREDERSKLFRKFTRLSARPTGNELSTGLGLHIVHELVKAMGGDVYYEDAANGGACFVVSLPLAR</sequence>
<dbReference type="InterPro" id="IPR036890">
    <property type="entry name" value="HATPase_C_sf"/>
</dbReference>
<dbReference type="Pfam" id="PF00512">
    <property type="entry name" value="HisKA"/>
    <property type="match status" value="1"/>
</dbReference>
<dbReference type="PROSITE" id="PS50110">
    <property type="entry name" value="RESPONSE_REGULATORY"/>
    <property type="match status" value="1"/>
</dbReference>
<dbReference type="Pfam" id="PF00072">
    <property type="entry name" value="Response_reg"/>
    <property type="match status" value="1"/>
</dbReference>
<evidence type="ECO:0000256" key="2">
    <source>
        <dbReference type="ARBA" id="ARBA00012438"/>
    </source>
</evidence>
<dbReference type="EMBL" id="JAPDDT010000005">
    <property type="protein sequence ID" value="MCW1923634.1"/>
    <property type="molecule type" value="Genomic_DNA"/>
</dbReference>
<dbReference type="InterPro" id="IPR003594">
    <property type="entry name" value="HATPase_dom"/>
</dbReference>
<dbReference type="Gene3D" id="3.30.565.10">
    <property type="entry name" value="Histidine kinase-like ATPase, C-terminal domain"/>
    <property type="match status" value="1"/>
</dbReference>
<protein>
    <recommendedName>
        <fullName evidence="2">histidine kinase</fullName>
        <ecNumber evidence="2">2.7.13.3</ecNumber>
    </recommendedName>
</protein>
<dbReference type="SMART" id="SM00388">
    <property type="entry name" value="HisKA"/>
    <property type="match status" value="1"/>
</dbReference>
<dbReference type="PROSITE" id="PS50109">
    <property type="entry name" value="HIS_KIN"/>
    <property type="match status" value="1"/>
</dbReference>
<evidence type="ECO:0000256" key="4">
    <source>
        <dbReference type="PROSITE-ProRule" id="PRU00169"/>
    </source>
</evidence>
<dbReference type="Gene3D" id="1.10.287.130">
    <property type="match status" value="1"/>
</dbReference>
<reference evidence="7 8" key="1">
    <citation type="submission" date="2022-10" db="EMBL/GenBank/DDBJ databases">
        <title>Luteolibacter arcticus strain CCTCC AB 2014275, whole genome shotgun sequencing project.</title>
        <authorList>
            <person name="Zhao G."/>
            <person name="Shen L."/>
        </authorList>
    </citation>
    <scope>NUCLEOTIDE SEQUENCE [LARGE SCALE GENOMIC DNA]</scope>
    <source>
        <strain evidence="7 8">CCTCC AB 2014275</strain>
    </source>
</reference>
<keyword evidence="8" id="KW-1185">Reference proteome</keyword>
<dbReference type="Proteomes" id="UP001320876">
    <property type="component" value="Unassembled WGS sequence"/>
</dbReference>
<dbReference type="SMART" id="SM00448">
    <property type="entry name" value="REC"/>
    <property type="match status" value="1"/>
</dbReference>
<name>A0ABT3GJF8_9BACT</name>
<evidence type="ECO:0000313" key="7">
    <source>
        <dbReference type="EMBL" id="MCW1923634.1"/>
    </source>
</evidence>
<dbReference type="CDD" id="cd00082">
    <property type="entry name" value="HisKA"/>
    <property type="match status" value="1"/>
</dbReference>
<dbReference type="InterPro" id="IPR011006">
    <property type="entry name" value="CheY-like_superfamily"/>
</dbReference>
<dbReference type="PANTHER" id="PTHR43547">
    <property type="entry name" value="TWO-COMPONENT HISTIDINE KINASE"/>
    <property type="match status" value="1"/>
</dbReference>
<evidence type="ECO:0000313" key="8">
    <source>
        <dbReference type="Proteomes" id="UP001320876"/>
    </source>
</evidence>
<dbReference type="InterPro" id="IPR004358">
    <property type="entry name" value="Sig_transdc_His_kin-like_C"/>
</dbReference>
<dbReference type="SMART" id="SM00387">
    <property type="entry name" value="HATPase_c"/>
    <property type="match status" value="1"/>
</dbReference>
<proteinExistence type="predicted"/>